<feature type="region of interest" description="Disordered" evidence="3">
    <location>
        <begin position="1"/>
        <end position="47"/>
    </location>
</feature>
<dbReference type="InterPro" id="IPR007348">
    <property type="entry name" value="CopC_dom"/>
</dbReference>
<evidence type="ECO:0000256" key="2">
    <source>
        <dbReference type="ARBA" id="ARBA00023008"/>
    </source>
</evidence>
<dbReference type="Gene3D" id="2.60.40.1220">
    <property type="match status" value="1"/>
</dbReference>
<evidence type="ECO:0000259" key="5">
    <source>
        <dbReference type="Pfam" id="PF04234"/>
    </source>
</evidence>
<evidence type="ECO:0000256" key="3">
    <source>
        <dbReference type="SAM" id="MobiDB-lite"/>
    </source>
</evidence>
<feature type="domain" description="CopC" evidence="5">
    <location>
        <begin position="89"/>
        <end position="201"/>
    </location>
</feature>
<gene>
    <name evidence="6" type="ORF">D5H78_10325</name>
</gene>
<organism evidence="6 7">
    <name type="scientific">Vallicoccus soli</name>
    <dbReference type="NCBI Taxonomy" id="2339232"/>
    <lineage>
        <taxon>Bacteria</taxon>
        <taxon>Bacillati</taxon>
        <taxon>Actinomycetota</taxon>
        <taxon>Actinomycetes</taxon>
        <taxon>Motilibacterales</taxon>
        <taxon>Vallicoccaceae</taxon>
        <taxon>Vallicoccus</taxon>
    </lineage>
</organism>
<sequence>MPPRARRAPSSWCARAPPPADHPTADEHAAAPRGVAGDPRGSAGPGSPWHAAAVLTAGARRAGAATALALALALAGAGAAAAHGQIVAEETEPVEGSRVGDPLRSLDLVFTEAPASHAFFAVTAPDGTRVDDGWAHGTQVRLREPVQEFYEVDGRWEPRSYYTGYTAEVAVAHWPARGEYVVSWASIASDGEPVVDSYAFTYDGEPTPAPEAWTAPTEGPDRQLADELTAQGVPLEGALAAEPGTVAPAGVDAAQDGEPGPATGVTTWLVLGGVVAGVVALVVAAGRRPRPAEEQRPGRSPAARR</sequence>
<dbReference type="InterPro" id="IPR014756">
    <property type="entry name" value="Ig_E-set"/>
</dbReference>
<keyword evidence="4" id="KW-0812">Transmembrane</keyword>
<dbReference type="GO" id="GO:0046688">
    <property type="term" value="P:response to copper ion"/>
    <property type="evidence" value="ECO:0007669"/>
    <property type="project" value="InterPro"/>
</dbReference>
<evidence type="ECO:0000313" key="6">
    <source>
        <dbReference type="EMBL" id="RJK95971.1"/>
    </source>
</evidence>
<evidence type="ECO:0000256" key="1">
    <source>
        <dbReference type="ARBA" id="ARBA00022729"/>
    </source>
</evidence>
<dbReference type="SUPFAM" id="SSF81296">
    <property type="entry name" value="E set domains"/>
    <property type="match status" value="1"/>
</dbReference>
<keyword evidence="2" id="KW-0186">Copper</keyword>
<reference evidence="6 7" key="1">
    <citation type="submission" date="2018-09" db="EMBL/GenBank/DDBJ databases">
        <title>YIM 75000 draft genome.</title>
        <authorList>
            <person name="Tang S."/>
            <person name="Feng Y."/>
        </authorList>
    </citation>
    <scope>NUCLEOTIDE SEQUENCE [LARGE SCALE GENOMIC DNA]</scope>
    <source>
        <strain evidence="6 7">YIM 75000</strain>
    </source>
</reference>
<keyword evidence="7" id="KW-1185">Reference proteome</keyword>
<dbReference type="GO" id="GO:0042597">
    <property type="term" value="C:periplasmic space"/>
    <property type="evidence" value="ECO:0007669"/>
    <property type="project" value="InterPro"/>
</dbReference>
<comment type="caution">
    <text evidence="6">The sequence shown here is derived from an EMBL/GenBank/DDBJ whole genome shotgun (WGS) entry which is preliminary data.</text>
</comment>
<dbReference type="EMBL" id="QZEZ01000004">
    <property type="protein sequence ID" value="RJK95971.1"/>
    <property type="molecule type" value="Genomic_DNA"/>
</dbReference>
<evidence type="ECO:0000313" key="7">
    <source>
        <dbReference type="Proteomes" id="UP000265614"/>
    </source>
</evidence>
<dbReference type="GO" id="GO:0005507">
    <property type="term" value="F:copper ion binding"/>
    <property type="evidence" value="ECO:0007669"/>
    <property type="project" value="InterPro"/>
</dbReference>
<proteinExistence type="predicted"/>
<evidence type="ECO:0000256" key="4">
    <source>
        <dbReference type="SAM" id="Phobius"/>
    </source>
</evidence>
<dbReference type="OrthoDB" id="3543759at2"/>
<accession>A0A3A3Z0E4</accession>
<feature type="transmembrane region" description="Helical" evidence="4">
    <location>
        <begin position="265"/>
        <end position="286"/>
    </location>
</feature>
<name>A0A3A3Z0E4_9ACTN</name>
<dbReference type="Proteomes" id="UP000265614">
    <property type="component" value="Unassembled WGS sequence"/>
</dbReference>
<keyword evidence="1" id="KW-0732">Signal</keyword>
<keyword evidence="4" id="KW-1133">Transmembrane helix</keyword>
<protein>
    <recommendedName>
        <fullName evidence="5">CopC domain-containing protein</fullName>
    </recommendedName>
</protein>
<dbReference type="InterPro" id="IPR014755">
    <property type="entry name" value="Cu-Rt/internalin_Ig-like"/>
</dbReference>
<dbReference type="Pfam" id="PF04234">
    <property type="entry name" value="CopC"/>
    <property type="match status" value="1"/>
</dbReference>
<dbReference type="AlphaFoldDB" id="A0A3A3Z0E4"/>
<keyword evidence="4" id="KW-0472">Membrane</keyword>